<accession>A0A9J6GZH3</accession>
<protein>
    <submittedName>
        <fullName evidence="2">Uncharacterized protein</fullName>
    </submittedName>
</protein>
<keyword evidence="3" id="KW-1185">Reference proteome</keyword>
<feature type="region of interest" description="Disordered" evidence="1">
    <location>
        <begin position="1"/>
        <end position="31"/>
    </location>
</feature>
<dbReference type="EMBL" id="JABSTR010000011">
    <property type="protein sequence ID" value="KAH9380845.1"/>
    <property type="molecule type" value="Genomic_DNA"/>
</dbReference>
<dbReference type="OMA" id="IADANQW"/>
<sequence length="396" mass="43291">MTRSQARALAEMPFLLAAPEESPERQSRATTKQDGGVFLPQGVGPVSDCSASLSVSGLPSSSTVATQYIQRVDDGTHATGENLREPRVQAMGSPTVVSDSAARNQAYSGQLEALFGSLVERLDRHTSVIDEKLNSTNEKMSACFVDLNGRIADLYNRMAVMKSSCRPVAPGLTAPVVLCTPVVLQVATQNQCVPLRLPVFDGSTSWAAFRIQFESVAEANGWCLTDQARVMVAQLHPPACDALEHLLEHTRLDYPSLMRPMEDRFGDARFQQLYFAELKRVRHQDLIGTGAFVDPLENPNVQRFVRLARPMTVRAALELALEASAVESPAAQQVEPLPLARTVTCVVPLVTTCVIVTAEQMFCLVDRETPARAVERQSPRNLASPSPVARVFFKPY</sequence>
<reference evidence="2 3" key="1">
    <citation type="journal article" date="2020" name="Cell">
        <title>Large-Scale Comparative Analyses of Tick Genomes Elucidate Their Genetic Diversity and Vector Capacities.</title>
        <authorList>
            <consortium name="Tick Genome and Microbiome Consortium (TIGMIC)"/>
            <person name="Jia N."/>
            <person name="Wang J."/>
            <person name="Shi W."/>
            <person name="Du L."/>
            <person name="Sun Y."/>
            <person name="Zhan W."/>
            <person name="Jiang J.F."/>
            <person name="Wang Q."/>
            <person name="Zhang B."/>
            <person name="Ji P."/>
            <person name="Bell-Sakyi L."/>
            <person name="Cui X.M."/>
            <person name="Yuan T.T."/>
            <person name="Jiang B.G."/>
            <person name="Yang W.F."/>
            <person name="Lam T.T."/>
            <person name="Chang Q.C."/>
            <person name="Ding S.J."/>
            <person name="Wang X.J."/>
            <person name="Zhu J.G."/>
            <person name="Ruan X.D."/>
            <person name="Zhao L."/>
            <person name="Wei J.T."/>
            <person name="Ye R.Z."/>
            <person name="Que T.C."/>
            <person name="Du C.H."/>
            <person name="Zhou Y.H."/>
            <person name="Cheng J.X."/>
            <person name="Dai P.F."/>
            <person name="Guo W.B."/>
            <person name="Han X.H."/>
            <person name="Huang E.J."/>
            <person name="Li L.F."/>
            <person name="Wei W."/>
            <person name="Gao Y.C."/>
            <person name="Liu J.Z."/>
            <person name="Shao H.Z."/>
            <person name="Wang X."/>
            <person name="Wang C.C."/>
            <person name="Yang T.C."/>
            <person name="Huo Q.B."/>
            <person name="Li W."/>
            <person name="Chen H.Y."/>
            <person name="Chen S.E."/>
            <person name="Zhou L.G."/>
            <person name="Ni X.B."/>
            <person name="Tian J.H."/>
            <person name="Sheng Y."/>
            <person name="Liu T."/>
            <person name="Pan Y.S."/>
            <person name="Xia L.Y."/>
            <person name="Li J."/>
            <person name="Zhao F."/>
            <person name="Cao W.C."/>
        </authorList>
    </citation>
    <scope>NUCLEOTIDE SEQUENCE [LARGE SCALE GENOMIC DNA]</scope>
    <source>
        <strain evidence="2">HaeL-2018</strain>
    </source>
</reference>
<proteinExistence type="predicted"/>
<evidence type="ECO:0000313" key="2">
    <source>
        <dbReference type="EMBL" id="KAH9380845.1"/>
    </source>
</evidence>
<comment type="caution">
    <text evidence="2">The sequence shown here is derived from an EMBL/GenBank/DDBJ whole genome shotgun (WGS) entry which is preliminary data.</text>
</comment>
<gene>
    <name evidence="2" type="ORF">HPB48_017767</name>
</gene>
<dbReference type="AlphaFoldDB" id="A0A9J6GZH3"/>
<dbReference type="PANTHER" id="PTHR45823">
    <property type="entry name" value="T-SNARE COILED-COIL HOMOLOGY DOMAIN-CONTAINING PROTEIN"/>
    <property type="match status" value="1"/>
</dbReference>
<dbReference type="VEuPathDB" id="VectorBase:HLOH_052738"/>
<dbReference type="Proteomes" id="UP000821853">
    <property type="component" value="Chromosome 9"/>
</dbReference>
<organism evidence="2 3">
    <name type="scientific">Haemaphysalis longicornis</name>
    <name type="common">Bush tick</name>
    <dbReference type="NCBI Taxonomy" id="44386"/>
    <lineage>
        <taxon>Eukaryota</taxon>
        <taxon>Metazoa</taxon>
        <taxon>Ecdysozoa</taxon>
        <taxon>Arthropoda</taxon>
        <taxon>Chelicerata</taxon>
        <taxon>Arachnida</taxon>
        <taxon>Acari</taxon>
        <taxon>Parasitiformes</taxon>
        <taxon>Ixodida</taxon>
        <taxon>Ixodoidea</taxon>
        <taxon>Ixodidae</taxon>
        <taxon>Haemaphysalinae</taxon>
        <taxon>Haemaphysalis</taxon>
    </lineage>
</organism>
<dbReference type="OrthoDB" id="6537796at2759"/>
<evidence type="ECO:0000313" key="3">
    <source>
        <dbReference type="Proteomes" id="UP000821853"/>
    </source>
</evidence>
<dbReference type="PANTHER" id="PTHR45823:SF1">
    <property type="entry name" value="T-SNARE COILED-COIL HOMOLOGY DOMAIN-CONTAINING PROTEIN"/>
    <property type="match status" value="1"/>
</dbReference>
<name>A0A9J6GZH3_HAELO</name>
<evidence type="ECO:0000256" key="1">
    <source>
        <dbReference type="SAM" id="MobiDB-lite"/>
    </source>
</evidence>